<evidence type="ECO:0000259" key="1">
    <source>
        <dbReference type="PROSITE" id="PS00028"/>
    </source>
</evidence>
<dbReference type="InterPro" id="IPR013087">
    <property type="entry name" value="Znf_C2H2_type"/>
</dbReference>
<gene>
    <name evidence="2" type="ORF">PENTCL1PPCAC_7203</name>
</gene>
<name>A0AAV5SSE0_9BILA</name>
<feature type="domain" description="C2H2-type" evidence="1">
    <location>
        <begin position="57"/>
        <end position="79"/>
    </location>
</feature>
<keyword evidence="3" id="KW-1185">Reference proteome</keyword>
<protein>
    <recommendedName>
        <fullName evidence="1">C2H2-type domain-containing protein</fullName>
    </recommendedName>
</protein>
<dbReference type="AlphaFoldDB" id="A0AAV5SSE0"/>
<evidence type="ECO:0000313" key="2">
    <source>
        <dbReference type="EMBL" id="GMS85028.1"/>
    </source>
</evidence>
<reference evidence="2" key="1">
    <citation type="submission" date="2023-10" db="EMBL/GenBank/DDBJ databases">
        <title>Genome assembly of Pristionchus species.</title>
        <authorList>
            <person name="Yoshida K."/>
            <person name="Sommer R.J."/>
        </authorList>
    </citation>
    <scope>NUCLEOTIDE SEQUENCE</scope>
    <source>
        <strain evidence="2">RS0144</strain>
    </source>
</reference>
<sequence length="110" mass="12588">NASQMLGHCSTLVDHGRRASKAPVKALKRALLRSDEKTREELARNWDRLVDFSNVKCFFCRCSLNNASDFMEHLMNGIHLSILPFCRVSSECIKFFVDKLLDTNPLSDQE</sequence>
<dbReference type="Proteomes" id="UP001432027">
    <property type="component" value="Unassembled WGS sequence"/>
</dbReference>
<comment type="caution">
    <text evidence="2">The sequence shown here is derived from an EMBL/GenBank/DDBJ whole genome shotgun (WGS) entry which is preliminary data.</text>
</comment>
<organism evidence="2 3">
    <name type="scientific">Pristionchus entomophagus</name>
    <dbReference type="NCBI Taxonomy" id="358040"/>
    <lineage>
        <taxon>Eukaryota</taxon>
        <taxon>Metazoa</taxon>
        <taxon>Ecdysozoa</taxon>
        <taxon>Nematoda</taxon>
        <taxon>Chromadorea</taxon>
        <taxon>Rhabditida</taxon>
        <taxon>Rhabditina</taxon>
        <taxon>Diplogasteromorpha</taxon>
        <taxon>Diplogasteroidea</taxon>
        <taxon>Neodiplogasteridae</taxon>
        <taxon>Pristionchus</taxon>
    </lineage>
</organism>
<accession>A0AAV5SSE0</accession>
<dbReference type="PROSITE" id="PS00028">
    <property type="entry name" value="ZINC_FINGER_C2H2_1"/>
    <property type="match status" value="1"/>
</dbReference>
<dbReference type="EMBL" id="BTSX01000002">
    <property type="protein sequence ID" value="GMS85028.1"/>
    <property type="molecule type" value="Genomic_DNA"/>
</dbReference>
<proteinExistence type="predicted"/>
<feature type="non-terminal residue" evidence="2">
    <location>
        <position position="1"/>
    </location>
</feature>
<evidence type="ECO:0000313" key="3">
    <source>
        <dbReference type="Proteomes" id="UP001432027"/>
    </source>
</evidence>